<evidence type="ECO:0000256" key="1">
    <source>
        <dbReference type="SAM" id="Phobius"/>
    </source>
</evidence>
<proteinExistence type="predicted"/>
<keyword evidence="1" id="KW-1133">Transmembrane helix</keyword>
<evidence type="ECO:0000313" key="3">
    <source>
        <dbReference type="Proteomes" id="UP000240325"/>
    </source>
</evidence>
<feature type="transmembrane region" description="Helical" evidence="1">
    <location>
        <begin position="248"/>
        <end position="269"/>
    </location>
</feature>
<protein>
    <submittedName>
        <fullName evidence="2">Uncharacterized protein</fullName>
    </submittedName>
</protein>
<evidence type="ECO:0000313" key="2">
    <source>
        <dbReference type="EMBL" id="ATZ80707.1"/>
    </source>
</evidence>
<dbReference type="EMBL" id="MF782455">
    <property type="protein sequence ID" value="ATZ80707.1"/>
    <property type="molecule type" value="Genomic_DNA"/>
</dbReference>
<gene>
    <name evidence="2" type="ORF">BMW23_0661</name>
</gene>
<accession>A0A2H4UV18</accession>
<reference evidence="2" key="1">
    <citation type="journal article" date="2017" name="Elife">
        <title>The kinetoplastid-infecting Bodo saltans virus (BsV), a window into the most abundant giant viruses in the sea.</title>
        <authorList>
            <person name="Deeg C.M."/>
            <person name="Chow C.-E.T."/>
            <person name="Suttle C.A."/>
        </authorList>
    </citation>
    <scope>NUCLEOTIDE SEQUENCE</scope>
    <source>
        <strain evidence="2">NG1</strain>
    </source>
</reference>
<keyword evidence="1" id="KW-0812">Transmembrane</keyword>
<keyword evidence="1" id="KW-0472">Membrane</keyword>
<sequence>MYNYFYNWVYGEEEKESKNMYDDLFYDILIKRRDKILSTYNIINTYSLNTKKRTEDIMLDKLFLTKTFNKMKNIDGIVCYYYCKGNKLYQLFEYSLTPSIRKSFTENDVHINDIIDSQFALDITIDIIRDALNFPKKYIEFDPKKNKIGELSIFEELILHNEDKLFVELMERFKIRVSDNIVGCGCKYQELLNLAIRLNNGNIVNVLNKCYYEPKILNSDKMTFDLVITEDTEMVKKYKKYKKIAEEIAPLLYIGAIPFIFYNAIYVSFC</sequence>
<organism evidence="2">
    <name type="scientific">Bodo saltans virus</name>
    <dbReference type="NCBI Taxonomy" id="2024608"/>
    <lineage>
        <taxon>Viruses</taxon>
        <taxon>Varidnaviria</taxon>
        <taxon>Bamfordvirae</taxon>
        <taxon>Nucleocytoviricota</taxon>
        <taxon>Megaviricetes</taxon>
        <taxon>Imitervirales</taxon>
        <taxon>Mimiviridae</taxon>
        <taxon>Klosneuvirinae</taxon>
        <taxon>Theiavirus</taxon>
        <taxon>Theiavirus salishense</taxon>
    </lineage>
</organism>
<keyword evidence="3" id="KW-1185">Reference proteome</keyword>
<name>A0A2H4UV18_9VIRU</name>
<dbReference type="Proteomes" id="UP000240325">
    <property type="component" value="Segment"/>
</dbReference>